<name>A0AA88IJ68_CHASR</name>
<organism evidence="2 3">
    <name type="scientific">Channa striata</name>
    <name type="common">Snakehead murrel</name>
    <name type="synonym">Ophicephalus striatus</name>
    <dbReference type="NCBI Taxonomy" id="64152"/>
    <lineage>
        <taxon>Eukaryota</taxon>
        <taxon>Metazoa</taxon>
        <taxon>Chordata</taxon>
        <taxon>Craniata</taxon>
        <taxon>Vertebrata</taxon>
        <taxon>Euteleostomi</taxon>
        <taxon>Actinopterygii</taxon>
        <taxon>Neopterygii</taxon>
        <taxon>Teleostei</taxon>
        <taxon>Neoteleostei</taxon>
        <taxon>Acanthomorphata</taxon>
        <taxon>Anabantaria</taxon>
        <taxon>Anabantiformes</taxon>
        <taxon>Channoidei</taxon>
        <taxon>Channidae</taxon>
        <taxon>Channa</taxon>
    </lineage>
</organism>
<evidence type="ECO:0000313" key="2">
    <source>
        <dbReference type="EMBL" id="KAK2811895.1"/>
    </source>
</evidence>
<proteinExistence type="predicted"/>
<gene>
    <name evidence="2" type="ORF">Q5P01_000117</name>
</gene>
<dbReference type="AlphaFoldDB" id="A0AA88IJ68"/>
<protein>
    <submittedName>
        <fullName evidence="2">Uncharacterized protein</fullName>
    </submittedName>
</protein>
<reference evidence="2" key="1">
    <citation type="submission" date="2023-07" db="EMBL/GenBank/DDBJ databases">
        <title>Chromosome-level Genome Assembly of Striped Snakehead (Channa striata).</title>
        <authorList>
            <person name="Liu H."/>
        </authorList>
    </citation>
    <scope>NUCLEOTIDE SEQUENCE</scope>
    <source>
        <strain evidence="2">Gz</strain>
        <tissue evidence="2">Muscle</tissue>
    </source>
</reference>
<dbReference type="EMBL" id="JAUPFM010000156">
    <property type="protein sequence ID" value="KAK2811895.1"/>
    <property type="molecule type" value="Genomic_DNA"/>
</dbReference>
<sequence>MEHWHAELIDDPQWWSTLATHVHLHVNQPEFAKRLAGSDLERSLPLVVAVTLDEYVSRAASDGGASGMGTERLDDGLSNDTTAESTSSRGRSLAREVRPSTPLEADKPERGQRGSGRKRRTPCSSAYYEVHGGRLGEKTMRMRDASPADCTRADGT</sequence>
<feature type="region of interest" description="Disordered" evidence="1">
    <location>
        <begin position="58"/>
        <end position="156"/>
    </location>
</feature>
<feature type="compositionally biased region" description="Basic and acidic residues" evidence="1">
    <location>
        <begin position="131"/>
        <end position="156"/>
    </location>
</feature>
<keyword evidence="3" id="KW-1185">Reference proteome</keyword>
<feature type="compositionally biased region" description="Basic and acidic residues" evidence="1">
    <location>
        <begin position="93"/>
        <end position="112"/>
    </location>
</feature>
<accession>A0AA88IJ68</accession>
<dbReference type="Proteomes" id="UP001187415">
    <property type="component" value="Unassembled WGS sequence"/>
</dbReference>
<feature type="compositionally biased region" description="Polar residues" evidence="1">
    <location>
        <begin position="78"/>
        <end position="90"/>
    </location>
</feature>
<evidence type="ECO:0000313" key="3">
    <source>
        <dbReference type="Proteomes" id="UP001187415"/>
    </source>
</evidence>
<evidence type="ECO:0000256" key="1">
    <source>
        <dbReference type="SAM" id="MobiDB-lite"/>
    </source>
</evidence>
<comment type="caution">
    <text evidence="2">The sequence shown here is derived from an EMBL/GenBank/DDBJ whole genome shotgun (WGS) entry which is preliminary data.</text>
</comment>